<evidence type="ECO:0000313" key="2">
    <source>
        <dbReference type="EMBL" id="QDT54224.1"/>
    </source>
</evidence>
<dbReference type="CDD" id="cd04301">
    <property type="entry name" value="NAT_SF"/>
    <property type="match status" value="1"/>
</dbReference>
<organism evidence="2 3">
    <name type="scientific">Caulifigura coniformis</name>
    <dbReference type="NCBI Taxonomy" id="2527983"/>
    <lineage>
        <taxon>Bacteria</taxon>
        <taxon>Pseudomonadati</taxon>
        <taxon>Planctomycetota</taxon>
        <taxon>Planctomycetia</taxon>
        <taxon>Planctomycetales</taxon>
        <taxon>Planctomycetaceae</taxon>
        <taxon>Caulifigura</taxon>
    </lineage>
</organism>
<dbReference type="SUPFAM" id="SSF55729">
    <property type="entry name" value="Acyl-CoA N-acyltransferases (Nat)"/>
    <property type="match status" value="1"/>
</dbReference>
<dbReference type="PANTHER" id="PTHR43792:SF16">
    <property type="entry name" value="N-ACETYLTRANSFERASE DOMAIN-CONTAINING PROTEIN"/>
    <property type="match status" value="1"/>
</dbReference>
<dbReference type="InterPro" id="IPR016181">
    <property type="entry name" value="Acyl_CoA_acyltransferase"/>
</dbReference>
<keyword evidence="2" id="KW-0808">Transferase</keyword>
<protein>
    <submittedName>
        <fullName evidence="2">Acetyltransferase (GNAT) family protein</fullName>
    </submittedName>
</protein>
<name>A0A517SDL5_9PLAN</name>
<feature type="domain" description="N-acetyltransferase" evidence="1">
    <location>
        <begin position="29"/>
        <end position="170"/>
    </location>
</feature>
<dbReference type="OrthoDB" id="9795206at2"/>
<sequence length="198" mass="22823">MRTLVTDRLTLEPLQAGHAEGMFAGLCDAELHRFLVERPPESVEWLRLRYQRLSRRQSDDGREQWWNWVLRLTHSGEFVGFVQATICESEAEIAYVVFRPYWSRGLASEAVARMIAELRSSGVSAVCACADRANLRSRRLLQRLGFEERPLPDWRREDGVDDCWYVLDGDALQRVAVHEHPALTAEPTRECRTSRPSP</sequence>
<dbReference type="EMBL" id="CP036271">
    <property type="protein sequence ID" value="QDT54224.1"/>
    <property type="molecule type" value="Genomic_DNA"/>
</dbReference>
<accession>A0A517SDL5</accession>
<reference evidence="2 3" key="1">
    <citation type="submission" date="2019-02" db="EMBL/GenBank/DDBJ databases">
        <title>Deep-cultivation of Planctomycetes and their phenomic and genomic characterization uncovers novel biology.</title>
        <authorList>
            <person name="Wiegand S."/>
            <person name="Jogler M."/>
            <person name="Boedeker C."/>
            <person name="Pinto D."/>
            <person name="Vollmers J."/>
            <person name="Rivas-Marin E."/>
            <person name="Kohn T."/>
            <person name="Peeters S.H."/>
            <person name="Heuer A."/>
            <person name="Rast P."/>
            <person name="Oberbeckmann S."/>
            <person name="Bunk B."/>
            <person name="Jeske O."/>
            <person name="Meyerdierks A."/>
            <person name="Storesund J.E."/>
            <person name="Kallscheuer N."/>
            <person name="Luecker S."/>
            <person name="Lage O.M."/>
            <person name="Pohl T."/>
            <person name="Merkel B.J."/>
            <person name="Hornburger P."/>
            <person name="Mueller R.-W."/>
            <person name="Bruemmer F."/>
            <person name="Labrenz M."/>
            <person name="Spormann A.M."/>
            <person name="Op den Camp H."/>
            <person name="Overmann J."/>
            <person name="Amann R."/>
            <person name="Jetten M.S.M."/>
            <person name="Mascher T."/>
            <person name="Medema M.H."/>
            <person name="Devos D.P."/>
            <person name="Kaster A.-K."/>
            <person name="Ovreas L."/>
            <person name="Rohde M."/>
            <person name="Galperin M.Y."/>
            <person name="Jogler C."/>
        </authorList>
    </citation>
    <scope>NUCLEOTIDE SEQUENCE [LARGE SCALE GENOMIC DNA]</scope>
    <source>
        <strain evidence="2 3">Pan44</strain>
    </source>
</reference>
<gene>
    <name evidence="2" type="ORF">Pan44_22510</name>
</gene>
<proteinExistence type="predicted"/>
<dbReference type="Pfam" id="PF13302">
    <property type="entry name" value="Acetyltransf_3"/>
    <property type="match status" value="1"/>
</dbReference>
<dbReference type="RefSeq" id="WP_145030079.1">
    <property type="nucleotide sequence ID" value="NZ_CP036271.1"/>
</dbReference>
<dbReference type="Proteomes" id="UP000315700">
    <property type="component" value="Chromosome"/>
</dbReference>
<evidence type="ECO:0000259" key="1">
    <source>
        <dbReference type="PROSITE" id="PS51186"/>
    </source>
</evidence>
<dbReference type="InParanoid" id="A0A517SDL5"/>
<dbReference type="InterPro" id="IPR051531">
    <property type="entry name" value="N-acetyltransferase"/>
</dbReference>
<dbReference type="AlphaFoldDB" id="A0A517SDL5"/>
<evidence type="ECO:0000313" key="3">
    <source>
        <dbReference type="Proteomes" id="UP000315700"/>
    </source>
</evidence>
<dbReference type="GO" id="GO:0016747">
    <property type="term" value="F:acyltransferase activity, transferring groups other than amino-acyl groups"/>
    <property type="evidence" value="ECO:0007669"/>
    <property type="project" value="InterPro"/>
</dbReference>
<dbReference type="PROSITE" id="PS51186">
    <property type="entry name" value="GNAT"/>
    <property type="match status" value="1"/>
</dbReference>
<keyword evidence="3" id="KW-1185">Reference proteome</keyword>
<dbReference type="Gene3D" id="3.40.630.30">
    <property type="match status" value="1"/>
</dbReference>
<dbReference type="PANTHER" id="PTHR43792">
    <property type="entry name" value="GNAT FAMILY, PUTATIVE (AFU_ORTHOLOGUE AFUA_3G00765)-RELATED-RELATED"/>
    <property type="match status" value="1"/>
</dbReference>
<dbReference type="KEGG" id="ccos:Pan44_22510"/>
<dbReference type="InterPro" id="IPR000182">
    <property type="entry name" value="GNAT_dom"/>
</dbReference>